<name>A0A3R8QRB2_9LACO</name>
<evidence type="ECO:0000313" key="6">
    <source>
        <dbReference type="Proteomes" id="UP000283633"/>
    </source>
</evidence>
<proteinExistence type="predicted"/>
<dbReference type="InterPro" id="IPR032675">
    <property type="entry name" value="LRR_dom_sf"/>
</dbReference>
<feature type="region of interest" description="Disordered" evidence="3">
    <location>
        <begin position="69"/>
        <end position="232"/>
    </location>
</feature>
<evidence type="ECO:0000313" key="5">
    <source>
        <dbReference type="EMBL" id="RRK10549.1"/>
    </source>
</evidence>
<feature type="region of interest" description="Disordered" evidence="3">
    <location>
        <begin position="773"/>
        <end position="993"/>
    </location>
</feature>
<dbReference type="InterPro" id="IPR022263">
    <property type="entry name" value="KxYKxGKxW"/>
</dbReference>
<dbReference type="Pfam" id="PF06458">
    <property type="entry name" value="MucBP"/>
    <property type="match status" value="3"/>
</dbReference>
<feature type="compositionally biased region" description="Pro residues" evidence="3">
    <location>
        <begin position="850"/>
        <end position="890"/>
    </location>
</feature>
<feature type="compositionally biased region" description="Pro residues" evidence="3">
    <location>
        <begin position="804"/>
        <end position="822"/>
    </location>
</feature>
<evidence type="ECO:0000256" key="2">
    <source>
        <dbReference type="ARBA" id="ARBA00022737"/>
    </source>
</evidence>
<feature type="domain" description="MucBP" evidence="4">
    <location>
        <begin position="628"/>
        <end position="702"/>
    </location>
</feature>
<keyword evidence="6" id="KW-1185">Reference proteome</keyword>
<dbReference type="Gene3D" id="3.80.10.10">
    <property type="entry name" value="Ribonuclease Inhibitor"/>
    <property type="match status" value="1"/>
</dbReference>
<accession>A0A3R8QRB2</accession>
<dbReference type="Gene3D" id="3.10.20.320">
    <property type="entry name" value="Putative peptidoglycan bound protein (lpxtg motif)"/>
    <property type="match status" value="2"/>
</dbReference>
<protein>
    <submittedName>
        <fullName evidence="5">LPXTG cell wall anchor domain-containing protein</fullName>
    </submittedName>
</protein>
<keyword evidence="2" id="KW-0677">Repeat</keyword>
<feature type="domain" description="MucBP" evidence="4">
    <location>
        <begin position="553"/>
        <end position="621"/>
    </location>
</feature>
<dbReference type="Pfam" id="PF19258">
    <property type="entry name" value="KxYKxGKxW_sig"/>
    <property type="match status" value="1"/>
</dbReference>
<dbReference type="AlphaFoldDB" id="A0A3R8QRB2"/>
<reference evidence="5 6" key="1">
    <citation type="submission" date="2018-08" db="EMBL/GenBank/DDBJ databases">
        <title>Genome Lactobacillus garii FI11369.</title>
        <authorList>
            <person name="Diaz M."/>
            <person name="Narbad A."/>
        </authorList>
    </citation>
    <scope>NUCLEOTIDE SEQUENCE [LARGE SCALE GENOMIC DNA]</scope>
    <source>
        <strain evidence="5 6">FI11369</strain>
    </source>
</reference>
<feature type="compositionally biased region" description="Polar residues" evidence="3">
    <location>
        <begin position="147"/>
        <end position="177"/>
    </location>
</feature>
<dbReference type="EMBL" id="QWZQ01000018">
    <property type="protein sequence ID" value="RRK10549.1"/>
    <property type="molecule type" value="Genomic_DNA"/>
</dbReference>
<dbReference type="InterPro" id="IPR009459">
    <property type="entry name" value="MucBP_dom"/>
</dbReference>
<keyword evidence="1" id="KW-0732">Signal</keyword>
<dbReference type="Proteomes" id="UP000283633">
    <property type="component" value="Unassembled WGS sequence"/>
</dbReference>
<feature type="region of interest" description="Disordered" evidence="3">
    <location>
        <begin position="638"/>
        <end position="658"/>
    </location>
</feature>
<feature type="compositionally biased region" description="Polar residues" evidence="3">
    <location>
        <begin position="189"/>
        <end position="213"/>
    </location>
</feature>
<dbReference type="NCBIfam" id="TIGR01167">
    <property type="entry name" value="LPXTG_anchor"/>
    <property type="match status" value="1"/>
</dbReference>
<comment type="caution">
    <text evidence="5">The sequence shown here is derived from an EMBL/GenBank/DDBJ whole genome shotgun (WGS) entry which is preliminary data.</text>
</comment>
<feature type="compositionally biased region" description="Low complexity" evidence="3">
    <location>
        <begin position="910"/>
        <end position="936"/>
    </location>
</feature>
<gene>
    <name evidence="5" type="ORF">D1831_06725</name>
</gene>
<evidence type="ECO:0000256" key="1">
    <source>
        <dbReference type="ARBA" id="ARBA00022729"/>
    </source>
</evidence>
<feature type="compositionally biased region" description="Basic and acidic residues" evidence="3">
    <location>
        <begin position="791"/>
        <end position="803"/>
    </location>
</feature>
<evidence type="ECO:0000256" key="3">
    <source>
        <dbReference type="SAM" id="MobiDB-lite"/>
    </source>
</evidence>
<feature type="domain" description="MucBP" evidence="4">
    <location>
        <begin position="707"/>
        <end position="769"/>
    </location>
</feature>
<feature type="compositionally biased region" description="Low complexity" evidence="3">
    <location>
        <begin position="969"/>
        <end position="982"/>
    </location>
</feature>
<dbReference type="PANTHER" id="PTHR36721:SF15">
    <property type="entry name" value="EN_SPM-LIKE TRANSPOSON PROTEIN"/>
    <property type="match status" value="1"/>
</dbReference>
<sequence>MLYELIKFPYTPRSQKYFSACYTERSHPFMNSEKVHYKMYKRGKIWIAAGITISTLGFYNQLEVHAATPATESSVTTQTDVPSLESATATSATPTTEINSTNNETGSDSSSDAISPVKNDSQAATNVADADHAHDTSSASTDDTHQAEASTAPSSEAQKPADTTNTTSEASQTSQPASDAAGVKAPADQTVTAEQPTSAADNQASANDQSAFSQAAVDGSQTPVSASPAASADAEVESAASLAATDQMATMPDTTIVLPETAPVSFPQTPAQPVINERAREIVAEDEDINVWMPDKNMQYIVLYNLQKAGYKITEASQITKQMMADMEDFFVNTSYQIEDLDYLKASLAIESLEGLQYAKNIGRFSMTISLDAFLDAGYPMKELRSKLWDISALKGMNQLTEFTLQFTSVTDVSLIKDMNKLWLFSISGNYITDVSPVPDVIQHAQTPSPIGNQIVYMPGVYLHLDPVTGKYVTTSYIVGLDGKRVGVKPSEKATAEGHNIDDYTIEWTNLGAKGMMVMEWDTPGLLGSVTGYPFDGKIVVPYILDDSYGNAVVNFVDEAGNQISQQLNLHDKLGNTQDLTQNAQVAAALAALKQKGLSVKEVKGDVNWTASDQLNSVTFVMETTKQKVTVHAKDEDGQDLENFPDTGAKGTEGSDWTITIPTMPGYDFVSAQQGDQTLTVENGQLTGQFGTEDTEITLNYKKKVGKVTTHYVDTDGNELEVSETVTGKVGTDYAVEPKPIKGWHFASTQGQETGQFTDGELEVTFVYEKDEDLATPGEPDPDPNGPSEPGKPDPSEPGKPEPSEPGQPGQPGPGKPGPSEPGEPDPSEPSEPSQPGQPGPSEPGKPDPSEPSQPGPSEPGKPNPTDPKPGPSQPGPSTPQPGQPNPTPAPGSNGEKPTSKPQPQPAPTKPQTGAQPAPGATTTQRPGTQPTTKPTSRPSHRPDVQVPTLPVQDQPMTKPAQDVTVVEAPAAPASKPATTPADVTPELPQTDEHTGSWLQRLGLVLAGLTAGLVWMRKKQ</sequence>
<feature type="compositionally biased region" description="Polar residues" evidence="3">
    <location>
        <begin position="98"/>
        <end position="125"/>
    </location>
</feature>
<dbReference type="PANTHER" id="PTHR36721">
    <property type="entry name" value="PROLINE-RICH FAMILY PROTEIN"/>
    <property type="match status" value="1"/>
</dbReference>
<evidence type="ECO:0000259" key="4">
    <source>
        <dbReference type="Pfam" id="PF06458"/>
    </source>
</evidence>
<organism evidence="5 6">
    <name type="scientific">Lactiplantibacillus garii</name>
    <dbReference type="NCBI Taxonomy" id="2306423"/>
    <lineage>
        <taxon>Bacteria</taxon>
        <taxon>Bacillati</taxon>
        <taxon>Bacillota</taxon>
        <taxon>Bacilli</taxon>
        <taxon>Lactobacillales</taxon>
        <taxon>Lactobacillaceae</taxon>
        <taxon>Lactiplantibacillus</taxon>
    </lineage>
</organism>
<dbReference type="NCBIfam" id="TIGR03715">
    <property type="entry name" value="KxYKxGKxW"/>
    <property type="match status" value="1"/>
</dbReference>
<feature type="compositionally biased region" description="Low complexity" evidence="3">
    <location>
        <begin position="223"/>
        <end position="232"/>
    </location>
</feature>
<feature type="compositionally biased region" description="Polar residues" evidence="3">
    <location>
        <begin position="70"/>
        <end position="81"/>
    </location>
</feature>
<feature type="compositionally biased region" description="Low complexity" evidence="3">
    <location>
        <begin position="82"/>
        <end position="97"/>
    </location>
</feature>